<dbReference type="RefSeq" id="WP_000583230.1">
    <property type="nucleotide sequence ID" value="NZ_CAACXY010000016.1"/>
</dbReference>
<dbReference type="AlphaFoldDB" id="A0A076ZAZ6"/>
<dbReference type="Proteomes" id="UP000250200">
    <property type="component" value="Unassembled WGS sequence"/>
</dbReference>
<dbReference type="EMBL" id="LBKL01000071">
    <property type="protein sequence ID" value="KLL38283.1"/>
    <property type="molecule type" value="Genomic_DNA"/>
</dbReference>
<dbReference type="KEGG" id="sagg:EN73_08115"/>
<comment type="caution">
    <text evidence="4">The sequence shown here is derived from an EMBL/GenBank/DDBJ whole genome shotgun (WGS) entry which is preliminary data.</text>
</comment>
<dbReference type="Proteomes" id="UP001230629">
    <property type="component" value="Unassembled WGS sequence"/>
</dbReference>
<organism evidence="4 7">
    <name type="scientific">Streptococcus agalactiae</name>
    <dbReference type="NCBI Taxonomy" id="1311"/>
    <lineage>
        <taxon>Bacteria</taxon>
        <taxon>Bacillati</taxon>
        <taxon>Bacillota</taxon>
        <taxon>Bacilli</taxon>
        <taxon>Lactobacillales</taxon>
        <taxon>Streptococcaceae</taxon>
        <taxon>Streptococcus</taxon>
    </lineage>
</organism>
<protein>
    <submittedName>
        <fullName evidence="4">Uncharacterized protein</fullName>
    </submittedName>
</protein>
<evidence type="ECO:0000313" key="4">
    <source>
        <dbReference type="EMBL" id="SUN14240.1"/>
    </source>
</evidence>
<gene>
    <name evidence="3" type="ORF">NCTC8181_01674</name>
    <name evidence="4" type="ORF">NCTC8185_01520</name>
    <name evidence="2" type="ORF">QP229_03820</name>
    <name evidence="1" type="ORF">WA04_06770</name>
</gene>
<name>A0A076ZAZ6_STRAG</name>
<evidence type="ECO:0000313" key="1">
    <source>
        <dbReference type="EMBL" id="KLL38283.1"/>
    </source>
</evidence>
<proteinExistence type="predicted"/>
<evidence type="ECO:0000313" key="3">
    <source>
        <dbReference type="EMBL" id="SQA18625.1"/>
    </source>
</evidence>
<dbReference type="EMBL" id="UAVB01000001">
    <property type="protein sequence ID" value="SQA18625.1"/>
    <property type="molecule type" value="Genomic_DNA"/>
</dbReference>
<sequence>MIIFLYACLMIFGILYIIERRVSQKKSKVILGLLMNPKLHLDLLSALKPFEKETDRLIYLRKTYHLDIIDAVTLNNQLKEKEV</sequence>
<accession>A0A076ZAZ6</accession>
<evidence type="ECO:0000313" key="5">
    <source>
        <dbReference type="Proteomes" id="UP000035346"/>
    </source>
</evidence>
<evidence type="ECO:0000313" key="7">
    <source>
        <dbReference type="Proteomes" id="UP000254076"/>
    </source>
</evidence>
<dbReference type="EMBL" id="UHEQ01000004">
    <property type="protein sequence ID" value="SUN14240.1"/>
    <property type="molecule type" value="Genomic_DNA"/>
</dbReference>
<evidence type="ECO:0000313" key="2">
    <source>
        <dbReference type="EMBL" id="MDK6899120.1"/>
    </source>
</evidence>
<dbReference type="Proteomes" id="UP000254076">
    <property type="component" value="Unassembled WGS sequence"/>
</dbReference>
<dbReference type="EMBL" id="JASOIH010000002">
    <property type="protein sequence ID" value="MDK6899120.1"/>
    <property type="molecule type" value="Genomic_DNA"/>
</dbReference>
<reference evidence="1 5" key="1">
    <citation type="journal article" date="2015" name="PLoS ONE">
        <title>Genomic analysis reveals the molecular basis for capsule loss in the group B streptococcus population.</title>
        <authorList>
            <consortium name="DEVANI Consortium"/>
            <person name="Rosini R."/>
            <person name="Campisi E."/>
            <person name="De Chiara M."/>
            <person name="Tettelin H."/>
            <person name="Rinaudo D."/>
            <person name="Toniolo C."/>
            <person name="Metruccio M."/>
            <person name="Guidotti S."/>
            <person name="Sorensen U.B."/>
            <person name="Kilian M."/>
            <person name="Ramirez M."/>
            <person name="Janulczyk R."/>
            <person name="Donati C."/>
            <person name="Grandi G."/>
            <person name="Margarit I."/>
        </authorList>
    </citation>
    <scope>NUCLEOTIDE SEQUENCE [LARGE SCALE GENOMIC DNA]</scope>
    <source>
        <strain evidence="1 5">DK-B-USS-215</strain>
    </source>
</reference>
<evidence type="ECO:0000313" key="6">
    <source>
        <dbReference type="Proteomes" id="UP000250200"/>
    </source>
</evidence>
<reference evidence="2" key="3">
    <citation type="submission" date="2023-05" db="EMBL/GenBank/DDBJ databases">
        <title>Cataloging the Phylogenetic Diversity of Human Bladder Bacteria.</title>
        <authorList>
            <person name="Du J."/>
        </authorList>
    </citation>
    <scope>NUCLEOTIDE SEQUENCE</scope>
    <source>
        <strain evidence="2">UMB8703</strain>
    </source>
</reference>
<dbReference type="Proteomes" id="UP000035346">
    <property type="component" value="Unassembled WGS sequence"/>
</dbReference>
<reference evidence="6 7" key="2">
    <citation type="submission" date="2018-06" db="EMBL/GenBank/DDBJ databases">
        <authorList>
            <consortium name="Pathogen Informatics"/>
            <person name="Doyle S."/>
        </authorList>
    </citation>
    <scope>NUCLEOTIDE SEQUENCE [LARGE SCALE GENOMIC DNA]</scope>
    <source>
        <strain evidence="3 6">NCTC8181</strain>
        <strain evidence="4 7">NCTC8185</strain>
    </source>
</reference>